<dbReference type="Pfam" id="PF13456">
    <property type="entry name" value="RVT_3"/>
    <property type="match status" value="1"/>
</dbReference>
<feature type="domain" description="RNase H type-1" evidence="1">
    <location>
        <begin position="69"/>
        <end position="206"/>
    </location>
</feature>
<dbReference type="NCBIfam" id="NF005822">
    <property type="entry name" value="PRK07708.1"/>
    <property type="match status" value="1"/>
</dbReference>
<dbReference type="GO" id="GO:0003676">
    <property type="term" value="F:nucleic acid binding"/>
    <property type="evidence" value="ECO:0007669"/>
    <property type="project" value="InterPro"/>
</dbReference>
<dbReference type="Gene3D" id="3.30.420.10">
    <property type="entry name" value="Ribonuclease H-like superfamily/Ribonuclease H"/>
    <property type="match status" value="1"/>
</dbReference>
<dbReference type="GO" id="GO:0004523">
    <property type="term" value="F:RNA-DNA hybrid ribonuclease activity"/>
    <property type="evidence" value="ECO:0007669"/>
    <property type="project" value="UniProtKB-EC"/>
</dbReference>
<dbReference type="RefSeq" id="WP_307255610.1">
    <property type="nucleotide sequence ID" value="NZ_JAUSUC010000001.1"/>
</dbReference>
<dbReference type="PANTHER" id="PTHR48475">
    <property type="entry name" value="RIBONUCLEASE H"/>
    <property type="match status" value="1"/>
</dbReference>
<dbReference type="InterPro" id="IPR036397">
    <property type="entry name" value="RNaseH_sf"/>
</dbReference>
<proteinExistence type="predicted"/>
<dbReference type="SUPFAM" id="SSF53098">
    <property type="entry name" value="Ribonuclease H-like"/>
    <property type="match status" value="1"/>
</dbReference>
<reference evidence="2" key="1">
    <citation type="submission" date="2023-07" db="EMBL/GenBank/DDBJ databases">
        <title>Genomic Encyclopedia of Type Strains, Phase IV (KMG-IV): sequencing the most valuable type-strain genomes for metagenomic binning, comparative biology and taxonomic classification.</title>
        <authorList>
            <person name="Goeker M."/>
        </authorList>
    </citation>
    <scope>NUCLEOTIDE SEQUENCE</scope>
    <source>
        <strain evidence="2">DSM 23947</strain>
    </source>
</reference>
<dbReference type="PANTHER" id="PTHR48475:SF1">
    <property type="entry name" value="RNASE H TYPE-1 DOMAIN-CONTAINING PROTEIN"/>
    <property type="match status" value="1"/>
</dbReference>
<dbReference type="AlphaFoldDB" id="A0AAJ1SVH9"/>
<dbReference type="PROSITE" id="PS50879">
    <property type="entry name" value="RNASE_H_1"/>
    <property type="match status" value="1"/>
</dbReference>
<protein>
    <submittedName>
        <fullName evidence="2">Ribonuclease HI</fullName>
        <ecNumber evidence="2">3.1.26.4</ecNumber>
    </submittedName>
</protein>
<dbReference type="EC" id="3.1.26.4" evidence="2"/>
<dbReference type="Proteomes" id="UP001237207">
    <property type="component" value="Unassembled WGS sequence"/>
</dbReference>
<evidence type="ECO:0000313" key="3">
    <source>
        <dbReference type="Proteomes" id="UP001237207"/>
    </source>
</evidence>
<evidence type="ECO:0000313" key="2">
    <source>
        <dbReference type="EMBL" id="MDQ0213623.1"/>
    </source>
</evidence>
<dbReference type="InterPro" id="IPR012337">
    <property type="entry name" value="RNaseH-like_sf"/>
</dbReference>
<organism evidence="2 3">
    <name type="scientific">Oikeobacillus pervagus</name>
    <dbReference type="NCBI Taxonomy" id="1325931"/>
    <lineage>
        <taxon>Bacteria</taxon>
        <taxon>Bacillati</taxon>
        <taxon>Bacillota</taxon>
        <taxon>Bacilli</taxon>
        <taxon>Bacillales</taxon>
        <taxon>Bacillaceae</taxon>
        <taxon>Oikeobacillus</taxon>
    </lineage>
</organism>
<keyword evidence="2" id="KW-0378">Hydrolase</keyword>
<comment type="caution">
    <text evidence="2">The sequence shown here is derived from an EMBL/GenBank/DDBJ whole genome shotgun (WGS) entry which is preliminary data.</text>
</comment>
<keyword evidence="3" id="KW-1185">Reference proteome</keyword>
<gene>
    <name evidence="2" type="ORF">J2S13_000017</name>
</gene>
<dbReference type="CDD" id="cd09279">
    <property type="entry name" value="RNase_HI_like"/>
    <property type="match status" value="1"/>
</dbReference>
<evidence type="ECO:0000259" key="1">
    <source>
        <dbReference type="PROSITE" id="PS50879"/>
    </source>
</evidence>
<dbReference type="EMBL" id="JAUSUC010000001">
    <property type="protein sequence ID" value="MDQ0213623.1"/>
    <property type="molecule type" value="Genomic_DNA"/>
</dbReference>
<dbReference type="InterPro" id="IPR002156">
    <property type="entry name" value="RNaseH_domain"/>
</dbReference>
<accession>A0AAJ1SVH9</accession>
<name>A0AAJ1SVH9_9BACI</name>
<sequence length="217" mass="25564">MKMKIKWEYEHKGAHTHFESDWLEQSFILPIVDDLQKIGRAKTIVVMDELGNEWTRKEFIKLGQQLEQEPTEITIYFDGGFQLETLKAGIGIVMYYKKNRKQWRIRLNDQLDELDSNNEAEYVALFRAVQLLEEMGVRNTICTFKGDSHVVLKQLSGEWPCFEDSFNRWLDRIEEKIHTLGITPLYKPINRKQNKEADKLANQALEGIMVNSERQLE</sequence>